<feature type="coiled-coil region" evidence="5">
    <location>
        <begin position="140"/>
        <end position="181"/>
    </location>
</feature>
<keyword evidence="9" id="KW-1185">Reference proteome</keyword>
<dbReference type="GO" id="GO:0000155">
    <property type="term" value="F:phosphorelay sensor kinase activity"/>
    <property type="evidence" value="ECO:0007669"/>
    <property type="project" value="InterPro"/>
</dbReference>
<dbReference type="Gene3D" id="3.30.565.10">
    <property type="entry name" value="Histidine kinase-like ATPase, C-terminal domain"/>
    <property type="match status" value="1"/>
</dbReference>
<dbReference type="SMART" id="SM00448">
    <property type="entry name" value="REC"/>
    <property type="match status" value="1"/>
</dbReference>
<dbReference type="SUPFAM" id="SSF47384">
    <property type="entry name" value="Homodimeric domain of signal transducing histidine kinase"/>
    <property type="match status" value="1"/>
</dbReference>
<keyword evidence="3 4" id="KW-0597">Phosphoprotein</keyword>
<evidence type="ECO:0000313" key="9">
    <source>
        <dbReference type="Proteomes" id="UP000027451"/>
    </source>
</evidence>
<dbReference type="Pfam" id="PF00072">
    <property type="entry name" value="Response_reg"/>
    <property type="match status" value="1"/>
</dbReference>
<dbReference type="InterPro" id="IPR036097">
    <property type="entry name" value="HisK_dim/P_sf"/>
</dbReference>
<evidence type="ECO:0000256" key="1">
    <source>
        <dbReference type="ARBA" id="ARBA00000085"/>
    </source>
</evidence>
<dbReference type="SMART" id="SM00387">
    <property type="entry name" value="HATPase_c"/>
    <property type="match status" value="1"/>
</dbReference>
<name>A0A656QQE8_9BURK</name>
<accession>A0A656QQE8</accession>
<comment type="caution">
    <text evidence="8">The sequence shown here is derived from an EMBL/GenBank/DDBJ whole genome shotgun (WGS) entry which is preliminary data.</text>
</comment>
<feature type="modified residue" description="4-aspartylphosphate" evidence="4">
    <location>
        <position position="487"/>
    </location>
</feature>
<dbReference type="RefSeq" id="WP_008346738.1">
    <property type="nucleotide sequence ID" value="NZ_CP084286.1"/>
</dbReference>
<dbReference type="EC" id="2.7.13.3" evidence="2"/>
<dbReference type="PANTHER" id="PTHR43065:SF42">
    <property type="entry name" value="TWO-COMPONENT SENSOR PPRA"/>
    <property type="match status" value="1"/>
</dbReference>
<dbReference type="SUPFAM" id="SSF55874">
    <property type="entry name" value="ATPase domain of HSP90 chaperone/DNA topoisomerase II/histidine kinase"/>
    <property type="match status" value="1"/>
</dbReference>
<dbReference type="InterPro" id="IPR005467">
    <property type="entry name" value="His_kinase_dom"/>
</dbReference>
<protein>
    <recommendedName>
        <fullName evidence="2">histidine kinase</fullName>
        <ecNumber evidence="2">2.7.13.3</ecNumber>
    </recommendedName>
</protein>
<feature type="domain" description="Response regulatory" evidence="7">
    <location>
        <begin position="437"/>
        <end position="552"/>
    </location>
</feature>
<evidence type="ECO:0000313" key="8">
    <source>
        <dbReference type="EMBL" id="KDR34049.1"/>
    </source>
</evidence>
<dbReference type="InterPro" id="IPR036890">
    <property type="entry name" value="HATPase_C_sf"/>
</dbReference>
<gene>
    <name evidence="8" type="ORF">BG60_02555</name>
</gene>
<evidence type="ECO:0000256" key="4">
    <source>
        <dbReference type="PROSITE-ProRule" id="PRU00169"/>
    </source>
</evidence>
<proteinExistence type="predicted"/>
<dbReference type="Gene3D" id="1.10.287.130">
    <property type="match status" value="1"/>
</dbReference>
<dbReference type="SMART" id="SM00388">
    <property type="entry name" value="HisKA"/>
    <property type="match status" value="1"/>
</dbReference>
<evidence type="ECO:0000256" key="2">
    <source>
        <dbReference type="ARBA" id="ARBA00012438"/>
    </source>
</evidence>
<dbReference type="InterPro" id="IPR003594">
    <property type="entry name" value="HATPase_dom"/>
</dbReference>
<dbReference type="AlphaFoldDB" id="A0A656QQE8"/>
<organism evidence="8 9">
    <name type="scientific">Caballeronia zhejiangensis</name>
    <dbReference type="NCBI Taxonomy" id="871203"/>
    <lineage>
        <taxon>Bacteria</taxon>
        <taxon>Pseudomonadati</taxon>
        <taxon>Pseudomonadota</taxon>
        <taxon>Betaproteobacteria</taxon>
        <taxon>Burkholderiales</taxon>
        <taxon>Burkholderiaceae</taxon>
        <taxon>Caballeronia</taxon>
    </lineage>
</organism>
<dbReference type="InterPro" id="IPR003661">
    <property type="entry name" value="HisK_dim/P_dom"/>
</dbReference>
<dbReference type="EMBL" id="JFHD01000001">
    <property type="protein sequence ID" value="KDR34049.1"/>
    <property type="molecule type" value="Genomic_DNA"/>
</dbReference>
<comment type="catalytic activity">
    <reaction evidence="1">
        <text>ATP + protein L-histidine = ADP + protein N-phospho-L-histidine.</text>
        <dbReference type="EC" id="2.7.13.3"/>
    </reaction>
</comment>
<evidence type="ECO:0000256" key="3">
    <source>
        <dbReference type="ARBA" id="ARBA00022553"/>
    </source>
</evidence>
<feature type="domain" description="Histidine kinase" evidence="6">
    <location>
        <begin position="190"/>
        <end position="414"/>
    </location>
</feature>
<evidence type="ECO:0000256" key="5">
    <source>
        <dbReference type="SAM" id="Coils"/>
    </source>
</evidence>
<dbReference type="Gene3D" id="3.40.50.2300">
    <property type="match status" value="1"/>
</dbReference>
<dbReference type="Pfam" id="PF02518">
    <property type="entry name" value="HATPase_c"/>
    <property type="match status" value="1"/>
</dbReference>
<dbReference type="PANTHER" id="PTHR43065">
    <property type="entry name" value="SENSOR HISTIDINE KINASE"/>
    <property type="match status" value="1"/>
</dbReference>
<dbReference type="InterPro" id="IPR001789">
    <property type="entry name" value="Sig_transdc_resp-reg_receiver"/>
</dbReference>
<reference evidence="8 9" key="1">
    <citation type="submission" date="2014-03" db="EMBL/GenBank/DDBJ databases">
        <title>Draft Genome Sequences of Four Burkholderia Strains.</title>
        <authorList>
            <person name="Liu X.Y."/>
            <person name="Li C.X."/>
            <person name="Xu J.H."/>
        </authorList>
    </citation>
    <scope>NUCLEOTIDE SEQUENCE [LARGE SCALE GENOMIC DNA]</scope>
    <source>
        <strain evidence="8 9">OP-1</strain>
    </source>
</reference>
<dbReference type="InterPro" id="IPR011006">
    <property type="entry name" value="CheY-like_superfamily"/>
</dbReference>
<dbReference type="SUPFAM" id="SSF52172">
    <property type="entry name" value="CheY-like"/>
    <property type="match status" value="1"/>
</dbReference>
<keyword evidence="5" id="KW-0175">Coiled coil</keyword>
<evidence type="ECO:0000259" key="7">
    <source>
        <dbReference type="PROSITE" id="PS50110"/>
    </source>
</evidence>
<dbReference type="InterPro" id="IPR004358">
    <property type="entry name" value="Sig_transdc_His_kin-like_C"/>
</dbReference>
<dbReference type="PROSITE" id="PS50109">
    <property type="entry name" value="HIS_KIN"/>
    <property type="match status" value="1"/>
</dbReference>
<dbReference type="OrthoDB" id="5389366at2"/>
<dbReference type="PRINTS" id="PR00344">
    <property type="entry name" value="BCTRLSENSOR"/>
</dbReference>
<evidence type="ECO:0000259" key="6">
    <source>
        <dbReference type="PROSITE" id="PS50109"/>
    </source>
</evidence>
<sequence>MMRDEAPTTVQVLAPVGQDARIIVETLRAGGIDALEIGTLADICKQLRQNDGMSIAGLLLTEESLSELAPSGDFADCLEKQPPWSDIPICILTVPGDRPSTVQRWRLFEALGNVTLLARPLTAEVLQSVARGLIRARARQLQTKRHLDELKDAAQLLERRVAERTEELMTAEETLRQAQKMEAIGQLTGGIAHDFNNLLQVINTNMELTKLRMRQGRFADIERFVQSAHDATQRAGALTHRLLAFARRQTLDPKAISPNRLIDGMLDLIRRTLGPSVEVNARLEETLHTTLSDPVQLENAVLNLCINARDAMPAGGTLTIRTNNVSFKGRLARLHGLSDGDYVVIAVADTGYGMAAEIIDKAFDPFFTTKPLGQGTGLGLSMVYGFSRQSGGKVSIESQVGKGTTVSIYLPRLTDSTPEAEDLPATIVLPAVGKQRTVLVVDDEADIRLGCTEVLKDAGFNVIEASDGPSGLDILNSNAEIDILVSDIGMPGMNGKEMVDRARFRRPALPVLFMTGYAEKSVFGNGRVEEGAHLLTKPFAIEELVLKINDMIDAED</sequence>
<dbReference type="Proteomes" id="UP000027451">
    <property type="component" value="Unassembled WGS sequence"/>
</dbReference>
<dbReference type="PROSITE" id="PS50110">
    <property type="entry name" value="RESPONSE_REGULATORY"/>
    <property type="match status" value="1"/>
</dbReference>